<organism evidence="7">
    <name type="scientific">Candidatus Tenderia electrophaga</name>
    <dbReference type="NCBI Taxonomy" id="1748243"/>
    <lineage>
        <taxon>Bacteria</taxon>
        <taxon>Pseudomonadati</taxon>
        <taxon>Pseudomonadota</taxon>
        <taxon>Gammaproteobacteria</taxon>
        <taxon>Candidatus Tenderiales</taxon>
        <taxon>Candidatus Tenderiaceae</taxon>
        <taxon>Candidatus Tenderia</taxon>
    </lineage>
</organism>
<dbReference type="PANTHER" id="PTHR32479:SF19">
    <property type="entry name" value="ANAEROBIC GLYCEROL-3-PHOSPHATE DEHYDROGENASE SUBUNIT C"/>
    <property type="match status" value="1"/>
</dbReference>
<name>A0A832N3B6_9GAMM</name>
<dbReference type="AlphaFoldDB" id="A0A832N3B6"/>
<dbReference type="EMBL" id="DRNF01000212">
    <property type="protein sequence ID" value="HHJ80655.1"/>
    <property type="molecule type" value="Genomic_DNA"/>
</dbReference>
<protein>
    <submittedName>
        <fullName evidence="7">(Fe-S)-binding protein</fullName>
    </submittedName>
</protein>
<sequence>MNGARSALKPDKPEQKQRIDLNSLATDKQQQHHQATRLWLANKSGLRSLGRGLGITKALGMERMEQLAPNIDRPHRWQAYYPAKTEKQGDVALFIGCFSDMFDQKTLDDSITLLNTCGYGVHVPGTQTCCGALQQHKGDSKQAAQLAQQNIDAFAPLDITAIISSATGCGSHLKEYQRIIDRSLPACDINTFLSQIEWPSSTQFNPLNKKVAVHEPCSQRNSLKESNSPYTLLKRIPALEIINLPGNEQCCGAAGSYMIDHPIMADSLRDDKLDAIKASQPDILVSSNIGCALHLAAGAKAANINLEILHPISLLARQIKT</sequence>
<accession>A0A832N3B6</accession>
<dbReference type="InterPro" id="IPR004017">
    <property type="entry name" value="Cys_rich_dom"/>
</dbReference>
<keyword evidence="4" id="KW-0408">Iron</keyword>
<feature type="domain" description="Cysteine-rich" evidence="6">
    <location>
        <begin position="211"/>
        <end position="295"/>
    </location>
</feature>
<reference evidence="7" key="1">
    <citation type="journal article" date="2020" name="mSystems">
        <title>Genome- and Community-Level Interaction Insights into Carbon Utilization and Element Cycling Functions of Hydrothermarchaeota in Hydrothermal Sediment.</title>
        <authorList>
            <person name="Zhou Z."/>
            <person name="Liu Y."/>
            <person name="Xu W."/>
            <person name="Pan J."/>
            <person name="Luo Z.H."/>
            <person name="Li M."/>
        </authorList>
    </citation>
    <scope>NUCLEOTIDE SEQUENCE [LARGE SCALE GENOMIC DNA]</scope>
    <source>
        <strain evidence="7">HyVt-505</strain>
    </source>
</reference>
<evidence type="ECO:0000256" key="2">
    <source>
        <dbReference type="ARBA" id="ARBA00022723"/>
    </source>
</evidence>
<feature type="domain" description="Cysteine-rich" evidence="6">
    <location>
        <begin position="91"/>
        <end position="174"/>
    </location>
</feature>
<dbReference type="GO" id="GO:0016491">
    <property type="term" value="F:oxidoreductase activity"/>
    <property type="evidence" value="ECO:0007669"/>
    <property type="project" value="UniProtKB-ARBA"/>
</dbReference>
<proteinExistence type="predicted"/>
<dbReference type="Pfam" id="PF02754">
    <property type="entry name" value="CCG"/>
    <property type="match status" value="2"/>
</dbReference>
<evidence type="ECO:0000313" key="7">
    <source>
        <dbReference type="EMBL" id="HHJ80655.1"/>
    </source>
</evidence>
<evidence type="ECO:0000256" key="3">
    <source>
        <dbReference type="ARBA" id="ARBA00022737"/>
    </source>
</evidence>
<keyword evidence="3" id="KW-0677">Repeat</keyword>
<dbReference type="Proteomes" id="UP000885832">
    <property type="component" value="Unassembled WGS sequence"/>
</dbReference>
<evidence type="ECO:0000256" key="1">
    <source>
        <dbReference type="ARBA" id="ARBA00022485"/>
    </source>
</evidence>
<comment type="caution">
    <text evidence="7">The sequence shown here is derived from an EMBL/GenBank/DDBJ whole genome shotgun (WGS) entry which is preliminary data.</text>
</comment>
<keyword evidence="1" id="KW-0004">4Fe-4S</keyword>
<evidence type="ECO:0000256" key="5">
    <source>
        <dbReference type="ARBA" id="ARBA00023014"/>
    </source>
</evidence>
<evidence type="ECO:0000259" key="6">
    <source>
        <dbReference type="Pfam" id="PF02754"/>
    </source>
</evidence>
<evidence type="ECO:0000256" key="4">
    <source>
        <dbReference type="ARBA" id="ARBA00023004"/>
    </source>
</evidence>
<keyword evidence="5" id="KW-0411">Iron-sulfur</keyword>
<dbReference type="PANTHER" id="PTHR32479">
    <property type="entry name" value="GLYCOLATE OXIDASE IRON-SULFUR SUBUNIT"/>
    <property type="match status" value="1"/>
</dbReference>
<dbReference type="GO" id="GO:0046872">
    <property type="term" value="F:metal ion binding"/>
    <property type="evidence" value="ECO:0007669"/>
    <property type="project" value="UniProtKB-KW"/>
</dbReference>
<keyword evidence="2" id="KW-0479">Metal-binding</keyword>
<dbReference type="GO" id="GO:0051539">
    <property type="term" value="F:4 iron, 4 sulfur cluster binding"/>
    <property type="evidence" value="ECO:0007669"/>
    <property type="project" value="UniProtKB-KW"/>
</dbReference>
<gene>
    <name evidence="7" type="ORF">ENJ65_03375</name>
</gene>